<feature type="region of interest" description="Disordered" evidence="1">
    <location>
        <begin position="195"/>
        <end position="265"/>
    </location>
</feature>
<dbReference type="PRINTS" id="PR01228">
    <property type="entry name" value="EGGSHELL"/>
</dbReference>
<evidence type="ECO:0000313" key="3">
    <source>
        <dbReference type="Proteomes" id="UP000697802"/>
    </source>
</evidence>
<accession>A0ABX0GKU9</accession>
<sequence length="419" mass="41503">MNKMKTVDETLAELREHYHLTGTERQPKQLNTSDFDGPVIFSNDPKTATVPPAFFTVQTIQEMKELGGVPDSEYGPGGMEPNHPLPEPYSAERLANVTGNHADICKAFRAYIYGYSPLVKDYEDILNAKRFPMKVALYSGEDIVVTADHPLYVGDPNSHGEAVTVNYGKVIIEPGGQIIYLTNGTLNADEIIVNAPTTPRDDQSQDIVNQGGDGGNGGDGSDGRSGGNGSNGSAGEDNKSSCARPATAGTSGVNGTSGADGGDGAGGHTANDITINATSLNGVINMLTQGGKGGNGGNGGKGGNGGNGGNGGGSTSHCGAGKGGNGGNGGDGGKAGNGGKGGDGGKIYVTYKNGNPTINAKALGGNGGNSGYAGSGGTGGSSGSGSPSGNTGQNGKSGGTGSAGLAGSVGEIFINGKKQ</sequence>
<feature type="region of interest" description="Disordered" evidence="1">
    <location>
        <begin position="373"/>
        <end position="419"/>
    </location>
</feature>
<dbReference type="EMBL" id="PUJU01000054">
    <property type="protein sequence ID" value="NHB89758.1"/>
    <property type="molecule type" value="Genomic_DNA"/>
</dbReference>
<feature type="compositionally biased region" description="Gly residues" evidence="1">
    <location>
        <begin position="373"/>
        <end position="383"/>
    </location>
</feature>
<evidence type="ECO:0008006" key="4">
    <source>
        <dbReference type="Google" id="ProtNLM"/>
    </source>
</evidence>
<evidence type="ECO:0000313" key="2">
    <source>
        <dbReference type="EMBL" id="NHB89758.1"/>
    </source>
</evidence>
<comment type="caution">
    <text evidence="2">The sequence shown here is derived from an EMBL/GenBank/DDBJ whole genome shotgun (WGS) entry which is preliminary data.</text>
</comment>
<feature type="compositionally biased region" description="Gly residues" evidence="1">
    <location>
        <begin position="211"/>
        <end position="232"/>
    </location>
</feature>
<reference evidence="2 3" key="1">
    <citation type="submission" date="2018-02" db="EMBL/GenBank/DDBJ databases">
        <authorList>
            <person name="Machado R.A."/>
        </authorList>
    </citation>
    <scope>NUCLEOTIDE SEQUENCE [LARGE SCALE GENOMIC DNA]</scope>
    <source>
        <strain evidence="2 3">T327</strain>
    </source>
</reference>
<proteinExistence type="predicted"/>
<feature type="compositionally biased region" description="Polar residues" evidence="1">
    <location>
        <begin position="248"/>
        <end position="257"/>
    </location>
</feature>
<dbReference type="RefSeq" id="WP_133815202.1">
    <property type="nucleotide sequence ID" value="NZ_CAWPIF010000054.1"/>
</dbReference>
<name>A0ABX0GKU9_9GAMM</name>
<gene>
    <name evidence="2" type="ORF">C5471_19455</name>
</gene>
<feature type="compositionally biased region" description="Gly residues" evidence="1">
    <location>
        <begin position="395"/>
        <end position="404"/>
    </location>
</feature>
<dbReference type="Proteomes" id="UP000697802">
    <property type="component" value="Unassembled WGS sequence"/>
</dbReference>
<organism evidence="2 3">
    <name type="scientific">Photorhabdus tasmaniensis</name>
    <dbReference type="NCBI Taxonomy" id="1004159"/>
    <lineage>
        <taxon>Bacteria</taxon>
        <taxon>Pseudomonadati</taxon>
        <taxon>Pseudomonadota</taxon>
        <taxon>Gammaproteobacteria</taxon>
        <taxon>Enterobacterales</taxon>
        <taxon>Morganellaceae</taxon>
        <taxon>Photorhabdus</taxon>
    </lineage>
</organism>
<keyword evidence="3" id="KW-1185">Reference proteome</keyword>
<protein>
    <recommendedName>
        <fullName evidence="4">Hint domain-containing protein</fullName>
    </recommendedName>
</protein>
<evidence type="ECO:0000256" key="1">
    <source>
        <dbReference type="SAM" id="MobiDB-lite"/>
    </source>
</evidence>
<feature type="compositionally biased region" description="Low complexity" evidence="1">
    <location>
        <begin position="384"/>
        <end position="394"/>
    </location>
</feature>